<keyword evidence="5" id="KW-0560">Oxidoreductase</keyword>
<dbReference type="PANTHER" id="PTHR43350:SF19">
    <property type="entry name" value="D-GULOSIDE 3-DEHYDROGENASE"/>
    <property type="match status" value="1"/>
</dbReference>
<dbReference type="SUPFAM" id="SSF50129">
    <property type="entry name" value="GroES-like"/>
    <property type="match status" value="1"/>
</dbReference>
<dbReference type="InterPro" id="IPR013154">
    <property type="entry name" value="ADH-like_N"/>
</dbReference>
<accession>A0ABV4UAJ5</accession>
<dbReference type="PANTHER" id="PTHR43350">
    <property type="entry name" value="NAD-DEPENDENT ALCOHOL DEHYDROGENASE"/>
    <property type="match status" value="1"/>
</dbReference>
<comment type="cofactor">
    <cofactor evidence="1">
        <name>Zn(2+)</name>
        <dbReference type="ChEBI" id="CHEBI:29105"/>
    </cofactor>
</comment>
<protein>
    <submittedName>
        <fullName evidence="8">Zinc-binding dehydrogenase</fullName>
    </submittedName>
</protein>
<reference evidence="8 9" key="1">
    <citation type="submission" date="2024-08" db="EMBL/GenBank/DDBJ databases">
        <title>Whole-genome sequencing of halo(alkali)philic microorganisms from hypersaline lakes.</title>
        <authorList>
            <person name="Sorokin D.Y."/>
            <person name="Merkel A.Y."/>
            <person name="Messina E."/>
            <person name="Yakimov M."/>
        </authorList>
    </citation>
    <scope>NUCLEOTIDE SEQUENCE [LARGE SCALE GENOMIC DNA]</scope>
    <source>
        <strain evidence="8 9">AB-hyl4</strain>
    </source>
</reference>
<keyword evidence="4" id="KW-0862">Zinc</keyword>
<keyword evidence="3" id="KW-0479">Metal-binding</keyword>
<feature type="domain" description="Alcohol dehydrogenase-like C-terminal" evidence="6">
    <location>
        <begin position="163"/>
        <end position="271"/>
    </location>
</feature>
<dbReference type="EMBL" id="JBGUBD010000019">
    <property type="protein sequence ID" value="MFA9480337.1"/>
    <property type="molecule type" value="Genomic_DNA"/>
</dbReference>
<evidence type="ECO:0000256" key="2">
    <source>
        <dbReference type="ARBA" id="ARBA00008072"/>
    </source>
</evidence>
<name>A0ABV4UAJ5_9BACT</name>
<evidence type="ECO:0000259" key="7">
    <source>
        <dbReference type="Pfam" id="PF08240"/>
    </source>
</evidence>
<dbReference type="RefSeq" id="WP_425347258.1">
    <property type="nucleotide sequence ID" value="NZ_JBGUBD010000019.1"/>
</dbReference>
<comment type="similarity">
    <text evidence="2">Belongs to the zinc-containing alcohol dehydrogenase family.</text>
</comment>
<dbReference type="InterPro" id="IPR036291">
    <property type="entry name" value="NAD(P)-bd_dom_sf"/>
</dbReference>
<dbReference type="Pfam" id="PF00107">
    <property type="entry name" value="ADH_zinc_N"/>
    <property type="match status" value="1"/>
</dbReference>
<comment type="caution">
    <text evidence="8">The sequence shown here is derived from an EMBL/GenBank/DDBJ whole genome shotgun (WGS) entry which is preliminary data.</text>
</comment>
<feature type="domain" description="Alcohol dehydrogenase-like N-terminal" evidence="7">
    <location>
        <begin position="26"/>
        <end position="114"/>
    </location>
</feature>
<evidence type="ECO:0000313" key="9">
    <source>
        <dbReference type="Proteomes" id="UP001575105"/>
    </source>
</evidence>
<evidence type="ECO:0000256" key="4">
    <source>
        <dbReference type="ARBA" id="ARBA00022833"/>
    </source>
</evidence>
<gene>
    <name evidence="8" type="ORF">ACERK3_18865</name>
</gene>
<sequence>MDATALVCDKQQNISLLNVRLKEPDADDLVVRTLYSGVSPGTELALLQNKISWGPFPLCTGYQGVGVVEAVGANVHDFKPGERVYYRGNTPMTTPGGEPISPVSGTHCSHAVVPPGRIGTAVLPEGVDPASASLFVMPAVGLAGVDMANPRIGASVIVHGVGPIGLGVVAACAHRGCRVIAIDLDDHRLKLAAAFGAEQLINATKKPAAEQVADLLPDGADVVFEATGLPSCIDPAIRMCRTFGTFVWQGNYGAQPIQMQFMEAHMRRLTMYFPCDDGGPACRHAVLSNMARGGLAWDRTITHRVSASDAPALYTRMLAGQAGDVIGAVVQWE</sequence>
<dbReference type="Gene3D" id="3.40.50.720">
    <property type="entry name" value="NAD(P)-binding Rossmann-like Domain"/>
    <property type="match status" value="1"/>
</dbReference>
<evidence type="ECO:0000259" key="6">
    <source>
        <dbReference type="Pfam" id="PF00107"/>
    </source>
</evidence>
<dbReference type="InterPro" id="IPR013149">
    <property type="entry name" value="ADH-like_C"/>
</dbReference>
<dbReference type="Gene3D" id="3.90.180.10">
    <property type="entry name" value="Medium-chain alcohol dehydrogenases, catalytic domain"/>
    <property type="match status" value="2"/>
</dbReference>
<dbReference type="CDD" id="cd08255">
    <property type="entry name" value="2-desacetyl-2-hydroxyethyl_bacteriochlorophyllide_like"/>
    <property type="match status" value="1"/>
</dbReference>
<evidence type="ECO:0000256" key="5">
    <source>
        <dbReference type="ARBA" id="ARBA00023002"/>
    </source>
</evidence>
<dbReference type="SUPFAM" id="SSF51735">
    <property type="entry name" value="NAD(P)-binding Rossmann-fold domains"/>
    <property type="match status" value="1"/>
</dbReference>
<evidence type="ECO:0000313" key="8">
    <source>
        <dbReference type="EMBL" id="MFA9480337.1"/>
    </source>
</evidence>
<evidence type="ECO:0000256" key="1">
    <source>
        <dbReference type="ARBA" id="ARBA00001947"/>
    </source>
</evidence>
<dbReference type="Proteomes" id="UP001575105">
    <property type="component" value="Unassembled WGS sequence"/>
</dbReference>
<evidence type="ECO:0000256" key="3">
    <source>
        <dbReference type="ARBA" id="ARBA00022723"/>
    </source>
</evidence>
<keyword evidence="9" id="KW-1185">Reference proteome</keyword>
<dbReference type="Pfam" id="PF08240">
    <property type="entry name" value="ADH_N"/>
    <property type="match status" value="1"/>
</dbReference>
<organism evidence="8 9">
    <name type="scientific">Natronomicrosphaera hydrolytica</name>
    <dbReference type="NCBI Taxonomy" id="3242702"/>
    <lineage>
        <taxon>Bacteria</taxon>
        <taxon>Pseudomonadati</taxon>
        <taxon>Planctomycetota</taxon>
        <taxon>Phycisphaerae</taxon>
        <taxon>Phycisphaerales</taxon>
        <taxon>Phycisphaeraceae</taxon>
        <taxon>Natronomicrosphaera</taxon>
    </lineage>
</organism>
<proteinExistence type="inferred from homology"/>
<dbReference type="InterPro" id="IPR011032">
    <property type="entry name" value="GroES-like_sf"/>
</dbReference>